<feature type="region of interest" description="Disordered" evidence="1">
    <location>
        <begin position="410"/>
        <end position="433"/>
    </location>
</feature>
<keyword evidence="2" id="KW-0472">Membrane</keyword>
<sequence length="433" mass="45387">MASRRDADPSPLRSGLTHTGLSLLVFGGIAASLGAVIHYSGNPANSGPREVLALFETSQGSQANLKTRLKSETPTGVAATVVLADDDTIGMQPTLGVEYSEAPVLAAEAQPTGQGDEDSAGAGIRINGTLVRPGESYGEITRITSLDPAPISGLSERVNGLTLPRISAEGRAPSDVYARPFANPGNQPVVALVIGGLGINATHTKAAINELPPEVTLSFAPDAGNLQYWVNQAREKGHEVLIEVPMEAFEYGRMKMHPQTLLANDDGTRNIPRLERLLSRASGYFGIINYQGAKFAEDAGAVNSVLDILKDRGVALIEDGSFSGGAFDTAAGQTNLKYARAASTIDAKMNADDIRNELLGLETLAKESGGSMGAGYAYPLTIEIAKDWTKDLQNRGVLLAPVSALTAEKSAENDALQPVKTGSLMQAPLNPEG</sequence>
<dbReference type="RefSeq" id="WP_273012656.1">
    <property type="nucleotide sequence ID" value="NZ_CAXEMP010000017.1"/>
</dbReference>
<dbReference type="Proteomes" id="UP000263957">
    <property type="component" value="Unassembled WGS sequence"/>
</dbReference>
<accession>A0A353YKY2</accession>
<dbReference type="EMBL" id="DOGS01000072">
    <property type="protein sequence ID" value="HBQ47949.1"/>
    <property type="molecule type" value="Genomic_DNA"/>
</dbReference>
<comment type="caution">
    <text evidence="3">The sequence shown here is derived from an EMBL/GenBank/DDBJ whole genome shotgun (WGS) entry which is preliminary data.</text>
</comment>
<dbReference type="PANTHER" id="PTHR30105">
    <property type="entry name" value="UNCHARACTERIZED YIBQ-RELATED"/>
    <property type="match status" value="1"/>
</dbReference>
<dbReference type="Pfam" id="PF04748">
    <property type="entry name" value="Polysacc_deac_2"/>
    <property type="match status" value="1"/>
</dbReference>
<dbReference type="PANTHER" id="PTHR30105:SF2">
    <property type="entry name" value="DIVERGENT POLYSACCHARIDE DEACETYLASE SUPERFAMILY"/>
    <property type="match status" value="1"/>
</dbReference>
<dbReference type="SUPFAM" id="SSF88713">
    <property type="entry name" value="Glycoside hydrolase/deacetylase"/>
    <property type="match status" value="1"/>
</dbReference>
<feature type="transmembrane region" description="Helical" evidence="2">
    <location>
        <begin position="21"/>
        <end position="41"/>
    </location>
</feature>
<dbReference type="CDD" id="cd10936">
    <property type="entry name" value="CE4_DAC2"/>
    <property type="match status" value="1"/>
</dbReference>
<evidence type="ECO:0000313" key="4">
    <source>
        <dbReference type="Proteomes" id="UP000263957"/>
    </source>
</evidence>
<dbReference type="InterPro" id="IPR006837">
    <property type="entry name" value="Divergent_DAC"/>
</dbReference>
<reference evidence="3 4" key="1">
    <citation type="journal article" date="2018" name="Nat. Biotechnol.">
        <title>A standardized bacterial taxonomy based on genome phylogeny substantially revises the tree of life.</title>
        <authorList>
            <person name="Parks D.H."/>
            <person name="Chuvochina M."/>
            <person name="Waite D.W."/>
            <person name="Rinke C."/>
            <person name="Skarshewski A."/>
            <person name="Chaumeil P.A."/>
            <person name="Hugenholtz P."/>
        </authorList>
    </citation>
    <scope>NUCLEOTIDE SEQUENCE [LARGE SCALE GENOMIC DNA]</scope>
    <source>
        <strain evidence="3">UBA10378</strain>
    </source>
</reference>
<organism evidence="3 4">
    <name type="scientific">Hyphomonas atlantica</name>
    <dbReference type="NCBI Taxonomy" id="1280948"/>
    <lineage>
        <taxon>Bacteria</taxon>
        <taxon>Pseudomonadati</taxon>
        <taxon>Pseudomonadota</taxon>
        <taxon>Alphaproteobacteria</taxon>
        <taxon>Hyphomonadales</taxon>
        <taxon>Hyphomonadaceae</taxon>
        <taxon>Hyphomonas</taxon>
    </lineage>
</organism>
<dbReference type="AlphaFoldDB" id="A0A353YKY2"/>
<name>A0A353YKY2_9PROT</name>
<gene>
    <name evidence="3" type="ORF">DD728_03530</name>
</gene>
<keyword evidence="2" id="KW-1133">Transmembrane helix</keyword>
<dbReference type="InterPro" id="IPR011330">
    <property type="entry name" value="Glyco_hydro/deAcase_b/a-brl"/>
</dbReference>
<evidence type="ECO:0000313" key="3">
    <source>
        <dbReference type="EMBL" id="HBQ47949.1"/>
    </source>
</evidence>
<evidence type="ECO:0008006" key="5">
    <source>
        <dbReference type="Google" id="ProtNLM"/>
    </source>
</evidence>
<evidence type="ECO:0000256" key="2">
    <source>
        <dbReference type="SAM" id="Phobius"/>
    </source>
</evidence>
<dbReference type="Gene3D" id="3.20.20.370">
    <property type="entry name" value="Glycoside hydrolase/deacetylase"/>
    <property type="match status" value="1"/>
</dbReference>
<proteinExistence type="predicted"/>
<evidence type="ECO:0000256" key="1">
    <source>
        <dbReference type="SAM" id="MobiDB-lite"/>
    </source>
</evidence>
<dbReference type="GO" id="GO:0005975">
    <property type="term" value="P:carbohydrate metabolic process"/>
    <property type="evidence" value="ECO:0007669"/>
    <property type="project" value="InterPro"/>
</dbReference>
<protein>
    <recommendedName>
        <fullName evidence="5">Divergent polysaccharide deacetylase family protein</fullName>
    </recommendedName>
</protein>
<keyword evidence="2" id="KW-0812">Transmembrane</keyword>